<dbReference type="PANTHER" id="PTHR30160">
    <property type="entry name" value="TETRAACYLDISACCHARIDE 4'-KINASE-RELATED"/>
    <property type="match status" value="1"/>
</dbReference>
<dbReference type="Gene3D" id="3.40.50.2000">
    <property type="entry name" value="Glycogen Phosphorylase B"/>
    <property type="match status" value="2"/>
</dbReference>
<dbReference type="InterPro" id="IPR051199">
    <property type="entry name" value="LPS_LOS_Heptosyltrfase"/>
</dbReference>
<dbReference type="AlphaFoldDB" id="A5G0L1"/>
<keyword evidence="1" id="KW-0328">Glycosyltransferase</keyword>
<dbReference type="STRING" id="349163.Acry_2195"/>
<dbReference type="InterPro" id="IPR002201">
    <property type="entry name" value="Glyco_trans_9"/>
</dbReference>
<dbReference type="eggNOG" id="COG0859">
    <property type="taxonomic scope" value="Bacteria"/>
</dbReference>
<dbReference type="SUPFAM" id="SSF53756">
    <property type="entry name" value="UDP-Glycosyltransferase/glycogen phosphorylase"/>
    <property type="match status" value="1"/>
</dbReference>
<gene>
    <name evidence="3" type="ordered locus">Acry_2195</name>
</gene>
<evidence type="ECO:0000256" key="2">
    <source>
        <dbReference type="ARBA" id="ARBA00022679"/>
    </source>
</evidence>
<dbReference type="CAZy" id="GT9">
    <property type="family name" value="Glycosyltransferase Family 9"/>
</dbReference>
<keyword evidence="4" id="KW-1185">Reference proteome</keyword>
<name>A5G0L1_ACICJ</name>
<sequence length="312" mass="32638">MTSTPRILVIRHGALGDIVLSFPAFAAIRAAHPAAEISLLTTKPFAAWLEAAPWFDRVMIDPKPGPLDLAGLRRLRRALGGFAMVYDLQTSGRSSRYFRLAGRPPWSGIASGCAFPHADPARDRTHTRERIEGQLEAARIPLPLPLPDLSWTLAAPPIPLPERFVALIPGAAPHRPEKRWPAENFGALAAGLDLPSVVLGTASEAPLAAAIAARAPRTLDLTGRTTIPQLAGTLARASLAIGNDTGPMHLAAALGVRSVVLFGGASDPALTAPRAPDGGWPAILRRPDLAALAVADVAAAAQDGHNDASSPP</sequence>
<dbReference type="KEGG" id="acr:Acry_2195"/>
<evidence type="ECO:0000256" key="1">
    <source>
        <dbReference type="ARBA" id="ARBA00022676"/>
    </source>
</evidence>
<dbReference type="EMBL" id="CP000697">
    <property type="protein sequence ID" value="ABQ31393.1"/>
    <property type="molecule type" value="Genomic_DNA"/>
</dbReference>
<dbReference type="CDD" id="cd03789">
    <property type="entry name" value="GT9_LPS_heptosyltransferase"/>
    <property type="match status" value="1"/>
</dbReference>
<accession>A5G0L1</accession>
<protein>
    <submittedName>
        <fullName evidence="3">Glycosyl transferase, family 9</fullName>
    </submittedName>
</protein>
<dbReference type="Pfam" id="PF01075">
    <property type="entry name" value="Glyco_transf_9"/>
    <property type="match status" value="1"/>
</dbReference>
<dbReference type="HOGENOM" id="CLU_038371_0_2_5"/>
<dbReference type="GO" id="GO:0005829">
    <property type="term" value="C:cytosol"/>
    <property type="evidence" value="ECO:0007669"/>
    <property type="project" value="TreeGrafter"/>
</dbReference>
<dbReference type="GO" id="GO:0009244">
    <property type="term" value="P:lipopolysaccharide core region biosynthetic process"/>
    <property type="evidence" value="ECO:0007669"/>
    <property type="project" value="TreeGrafter"/>
</dbReference>
<keyword evidence="2 3" id="KW-0808">Transferase</keyword>
<dbReference type="RefSeq" id="WP_012039870.1">
    <property type="nucleotide sequence ID" value="NC_009484.1"/>
</dbReference>
<reference evidence="3 4" key="1">
    <citation type="submission" date="2007-05" db="EMBL/GenBank/DDBJ databases">
        <title>Complete sequence of chromosome of Acidiphilium cryptum JF-5.</title>
        <authorList>
            <consortium name="US DOE Joint Genome Institute"/>
            <person name="Copeland A."/>
            <person name="Lucas S."/>
            <person name="Lapidus A."/>
            <person name="Barry K."/>
            <person name="Detter J.C."/>
            <person name="Glavina del Rio T."/>
            <person name="Hammon N."/>
            <person name="Israni S."/>
            <person name="Dalin E."/>
            <person name="Tice H."/>
            <person name="Pitluck S."/>
            <person name="Sims D."/>
            <person name="Brettin T."/>
            <person name="Bruce D."/>
            <person name="Han C."/>
            <person name="Schmutz J."/>
            <person name="Larimer F."/>
            <person name="Land M."/>
            <person name="Hauser L."/>
            <person name="Kyrpides N."/>
            <person name="Kim E."/>
            <person name="Magnuson T."/>
            <person name="Richardson P."/>
        </authorList>
    </citation>
    <scope>NUCLEOTIDE SEQUENCE [LARGE SCALE GENOMIC DNA]</scope>
    <source>
        <strain evidence="3 4">JF-5</strain>
    </source>
</reference>
<proteinExistence type="predicted"/>
<evidence type="ECO:0000313" key="3">
    <source>
        <dbReference type="EMBL" id="ABQ31393.1"/>
    </source>
</evidence>
<dbReference type="Proteomes" id="UP000000245">
    <property type="component" value="Chromosome"/>
</dbReference>
<dbReference type="GO" id="GO:0008713">
    <property type="term" value="F:ADP-heptose-lipopolysaccharide heptosyltransferase activity"/>
    <property type="evidence" value="ECO:0007669"/>
    <property type="project" value="TreeGrafter"/>
</dbReference>
<dbReference type="PANTHER" id="PTHR30160:SF1">
    <property type="entry name" value="LIPOPOLYSACCHARIDE 1,2-N-ACETYLGLUCOSAMINETRANSFERASE-RELATED"/>
    <property type="match status" value="1"/>
</dbReference>
<organism evidence="3 4">
    <name type="scientific">Acidiphilium cryptum (strain JF-5)</name>
    <dbReference type="NCBI Taxonomy" id="349163"/>
    <lineage>
        <taxon>Bacteria</taxon>
        <taxon>Pseudomonadati</taxon>
        <taxon>Pseudomonadota</taxon>
        <taxon>Alphaproteobacteria</taxon>
        <taxon>Acetobacterales</taxon>
        <taxon>Acidocellaceae</taxon>
        <taxon>Acidiphilium</taxon>
    </lineage>
</organism>
<evidence type="ECO:0000313" key="4">
    <source>
        <dbReference type="Proteomes" id="UP000000245"/>
    </source>
</evidence>